<dbReference type="Proteomes" id="UP000184255">
    <property type="component" value="Unassembled WGS sequence"/>
</dbReference>
<evidence type="ECO:0000256" key="3">
    <source>
        <dbReference type="ARBA" id="ARBA00023002"/>
    </source>
</evidence>
<evidence type="ECO:0000256" key="5">
    <source>
        <dbReference type="RuleBase" id="RU003719"/>
    </source>
</evidence>
<keyword evidence="3 5" id="KW-0560">Oxidoreductase</keyword>
<organism evidence="8 9">
    <name type="scientific">Fusarium mangiferae</name>
    <name type="common">Mango malformation disease fungus</name>
    <dbReference type="NCBI Taxonomy" id="192010"/>
    <lineage>
        <taxon>Eukaryota</taxon>
        <taxon>Fungi</taxon>
        <taxon>Dikarya</taxon>
        <taxon>Ascomycota</taxon>
        <taxon>Pezizomycotina</taxon>
        <taxon>Sordariomycetes</taxon>
        <taxon>Hypocreomycetidae</taxon>
        <taxon>Hypocreales</taxon>
        <taxon>Nectriaceae</taxon>
        <taxon>Fusarium</taxon>
        <taxon>Fusarium fujikuroi species complex</taxon>
    </lineage>
</organism>
<dbReference type="GO" id="GO:0016616">
    <property type="term" value="F:oxidoreductase activity, acting on the CH-OH group of donors, NAD or NADP as acceptor"/>
    <property type="evidence" value="ECO:0007669"/>
    <property type="project" value="InterPro"/>
</dbReference>
<proteinExistence type="inferred from homology"/>
<dbReference type="InterPro" id="IPR036291">
    <property type="entry name" value="NAD(P)-bd_dom_sf"/>
</dbReference>
<dbReference type="Pfam" id="PF00389">
    <property type="entry name" value="2-Hacid_dh"/>
    <property type="match status" value="1"/>
</dbReference>
<dbReference type="GO" id="GO:0051287">
    <property type="term" value="F:NAD binding"/>
    <property type="evidence" value="ECO:0007669"/>
    <property type="project" value="InterPro"/>
</dbReference>
<dbReference type="PANTHER" id="PTHR42789:SF1">
    <property type="entry name" value="D-ISOMER SPECIFIC 2-HYDROXYACID DEHYDROGENASE FAMILY PROTEIN (AFU_ORTHOLOGUE AFUA_6G10090)"/>
    <property type="match status" value="1"/>
</dbReference>
<evidence type="ECO:0000256" key="1">
    <source>
        <dbReference type="ARBA" id="ARBA00005854"/>
    </source>
</evidence>
<dbReference type="VEuPathDB" id="FungiDB:FMAN_10855"/>
<dbReference type="AlphaFoldDB" id="A0A1L7U3H3"/>
<dbReference type="GO" id="GO:0008652">
    <property type="term" value="P:amino acid biosynthetic process"/>
    <property type="evidence" value="ECO:0007669"/>
    <property type="project" value="UniProtKB-KW"/>
</dbReference>
<feature type="domain" description="D-isomer specific 2-hydroxyacid dehydrogenase catalytic" evidence="6">
    <location>
        <begin position="32"/>
        <end position="376"/>
    </location>
</feature>
<keyword evidence="9" id="KW-1185">Reference proteome</keyword>
<dbReference type="InterPro" id="IPR006139">
    <property type="entry name" value="D-isomer_2_OHA_DH_cat_dom"/>
</dbReference>
<evidence type="ECO:0000259" key="6">
    <source>
        <dbReference type="Pfam" id="PF00389"/>
    </source>
</evidence>
<dbReference type="RefSeq" id="XP_041689194.1">
    <property type="nucleotide sequence ID" value="XM_041823633.1"/>
</dbReference>
<dbReference type="SUPFAM" id="SSF51735">
    <property type="entry name" value="NAD(P)-binding Rossmann-fold domains"/>
    <property type="match status" value="1"/>
</dbReference>
<dbReference type="EMBL" id="FCQH01000016">
    <property type="protein sequence ID" value="CVL05284.1"/>
    <property type="molecule type" value="Genomic_DNA"/>
</dbReference>
<dbReference type="Pfam" id="PF02826">
    <property type="entry name" value="2-Hacid_dh_C"/>
    <property type="match status" value="1"/>
</dbReference>
<dbReference type="InterPro" id="IPR029752">
    <property type="entry name" value="D-isomer_DH_CS1"/>
</dbReference>
<evidence type="ECO:0000259" key="7">
    <source>
        <dbReference type="Pfam" id="PF02826"/>
    </source>
</evidence>
<comment type="caution">
    <text evidence="8">The sequence shown here is derived from an EMBL/GenBank/DDBJ whole genome shotgun (WGS) entry which is preliminary data.</text>
</comment>
<dbReference type="PROSITE" id="PS00065">
    <property type="entry name" value="D_2_HYDROXYACID_DH_1"/>
    <property type="match status" value="1"/>
</dbReference>
<dbReference type="InterPro" id="IPR029753">
    <property type="entry name" value="D-isomer_DH_CS"/>
</dbReference>
<comment type="similarity">
    <text evidence="1 5">Belongs to the D-isomer specific 2-hydroxyacid dehydrogenase family.</text>
</comment>
<feature type="domain" description="D-isomer specific 2-hydroxyacid dehydrogenase NAD-binding" evidence="7">
    <location>
        <begin position="151"/>
        <end position="346"/>
    </location>
</feature>
<name>A0A1L7U3H3_FUSMA</name>
<reference evidence="9" key="1">
    <citation type="journal article" date="2016" name="Genome Biol. Evol.">
        <title>Comparative 'omics' of the Fusarium fujikuroi species complex highlights differences in genetic potential and metabolite synthesis.</title>
        <authorList>
            <person name="Niehaus E.-M."/>
            <person name="Muensterkoetter M."/>
            <person name="Proctor R.H."/>
            <person name="Brown D.W."/>
            <person name="Sharon A."/>
            <person name="Idan Y."/>
            <person name="Oren-Young L."/>
            <person name="Sieber C.M."/>
            <person name="Novak O."/>
            <person name="Pencik A."/>
            <person name="Tarkowska D."/>
            <person name="Hromadova K."/>
            <person name="Freeman S."/>
            <person name="Maymon M."/>
            <person name="Elazar M."/>
            <person name="Youssef S.A."/>
            <person name="El-Shabrawy E.S.M."/>
            <person name="Shalaby A.B.A."/>
            <person name="Houterman P."/>
            <person name="Brock N.L."/>
            <person name="Burkhardt I."/>
            <person name="Tsavkelova E.A."/>
            <person name="Dickschat J.S."/>
            <person name="Galuszka P."/>
            <person name="Gueldener U."/>
            <person name="Tudzynski B."/>
        </authorList>
    </citation>
    <scope>NUCLEOTIDE SEQUENCE [LARGE SCALE GENOMIC DNA]</scope>
    <source>
        <strain evidence="9">MRC7560</strain>
    </source>
</reference>
<accession>A0A1L7U3H3</accession>
<dbReference type="SUPFAM" id="SSF52283">
    <property type="entry name" value="Formate/glycerate dehydrogenase catalytic domain-like"/>
    <property type="match status" value="1"/>
</dbReference>
<dbReference type="InterPro" id="IPR050857">
    <property type="entry name" value="D-2-hydroxyacid_DH"/>
</dbReference>
<evidence type="ECO:0000256" key="2">
    <source>
        <dbReference type="ARBA" id="ARBA00022605"/>
    </source>
</evidence>
<dbReference type="GeneID" id="65090108"/>
<keyword evidence="2" id="KW-0028">Amino-acid biosynthesis</keyword>
<gene>
    <name evidence="8" type="ORF">FMAN_10855</name>
</gene>
<dbReference type="PANTHER" id="PTHR42789">
    <property type="entry name" value="D-ISOMER SPECIFIC 2-HYDROXYACID DEHYDROGENASE FAMILY PROTEIN (AFU_ORTHOLOGUE AFUA_6G10090)"/>
    <property type="match status" value="1"/>
</dbReference>
<evidence type="ECO:0000313" key="9">
    <source>
        <dbReference type="Proteomes" id="UP000184255"/>
    </source>
</evidence>
<evidence type="ECO:0000256" key="4">
    <source>
        <dbReference type="ARBA" id="ARBA00023027"/>
    </source>
</evidence>
<dbReference type="Gene3D" id="3.40.50.720">
    <property type="entry name" value="NAD(P)-binding Rossmann-like Domain"/>
    <property type="match status" value="2"/>
</dbReference>
<protein>
    <submittedName>
        <fullName evidence="8">Related to 2-hydroxyacid dehydrogenase</fullName>
    </submittedName>
</protein>
<evidence type="ECO:0000313" key="8">
    <source>
        <dbReference type="EMBL" id="CVL05284.1"/>
    </source>
</evidence>
<dbReference type="CDD" id="cd12169">
    <property type="entry name" value="PGDH_like_1"/>
    <property type="match status" value="1"/>
</dbReference>
<dbReference type="PROSITE" id="PS00671">
    <property type="entry name" value="D_2_HYDROXYACID_DH_3"/>
    <property type="match status" value="1"/>
</dbReference>
<dbReference type="InterPro" id="IPR006140">
    <property type="entry name" value="D-isomer_DH_NAD-bd"/>
</dbReference>
<keyword evidence="4" id="KW-0520">NAD</keyword>
<sequence length="378" mass="41300">MRSLGRTARGVPLHGKSSTPALLVLDDYLRISAKHFEHLQPSKLQIDVYEAYLPRRTADEKASLVEKLYPYDIISTMRERTSFSGELLRQLPNLKLLLCTGTQFETFDLEVAKDLGITVASALGRGRSDGTQHKQDIRKGGSHPATHHAWAMILALARNIAADDASIKAGGWQSDMAIGLSGKTLGVVGLGRLGAAVARIGSLAFGMKIKCWSSSLDQSRADEMAAKLGLPIVDEDGDKTFEAVSKEELFATADVVTLHYVLSERSRGLIGAKELKAMKKSALLVNTSRGALIDETALLEAANDGLIRGVALDVFESEPLPADSPWRSQNWGRGNKSRVLVTPHMGYVEEGIMNNWYAEQAENVERWLDGKDVLHQLV</sequence>